<feature type="compositionally biased region" description="Basic and acidic residues" evidence="1">
    <location>
        <begin position="158"/>
        <end position="167"/>
    </location>
</feature>
<feature type="region of interest" description="Disordered" evidence="1">
    <location>
        <begin position="240"/>
        <end position="310"/>
    </location>
</feature>
<dbReference type="PANTHER" id="PTHR31928:SF3">
    <property type="entry name" value="EXPRESSED PROTEIN"/>
    <property type="match status" value="1"/>
</dbReference>
<dbReference type="Pfam" id="PF21647">
    <property type="entry name" value="DUF6857"/>
    <property type="match status" value="1"/>
</dbReference>
<dbReference type="Proteomes" id="UP000242715">
    <property type="component" value="Unassembled WGS sequence"/>
</dbReference>
<dbReference type="Gene3D" id="2.40.50.140">
    <property type="entry name" value="Nucleic acid-binding proteins"/>
    <property type="match status" value="1"/>
</dbReference>
<feature type="region of interest" description="Disordered" evidence="1">
    <location>
        <begin position="125"/>
        <end position="220"/>
    </location>
</feature>
<protein>
    <submittedName>
        <fullName evidence="4">Uncharacterized protein</fullName>
    </submittedName>
</protein>
<feature type="domain" description="DUF936" evidence="2">
    <location>
        <begin position="4"/>
        <end position="120"/>
    </location>
</feature>
<feature type="compositionally biased region" description="Polar residues" evidence="1">
    <location>
        <begin position="266"/>
        <end position="276"/>
    </location>
</feature>
<feature type="compositionally biased region" description="Basic and acidic residues" evidence="1">
    <location>
        <begin position="280"/>
        <end position="291"/>
    </location>
</feature>
<proteinExistence type="predicted"/>
<dbReference type="InterPro" id="IPR048297">
    <property type="entry name" value="DUF936_dom_pln"/>
</dbReference>
<feature type="domain" description="DUF6857" evidence="3">
    <location>
        <begin position="324"/>
        <end position="607"/>
    </location>
</feature>
<dbReference type="InterPro" id="IPR049172">
    <property type="entry name" value="DUF6857_pln"/>
</dbReference>
<evidence type="ECO:0000259" key="2">
    <source>
        <dbReference type="Pfam" id="PF06075"/>
    </source>
</evidence>
<reference evidence="5" key="1">
    <citation type="journal article" date="2017" name="Front. Plant Sci.">
        <title>Climate Clever Clovers: New Paradigm to Reduce the Environmental Footprint of Ruminants by Breeding Low Methanogenic Forages Utilizing Haplotype Variation.</title>
        <authorList>
            <person name="Kaur P."/>
            <person name="Appels R."/>
            <person name="Bayer P.E."/>
            <person name="Keeble-Gagnere G."/>
            <person name="Wang J."/>
            <person name="Hirakawa H."/>
            <person name="Shirasawa K."/>
            <person name="Vercoe P."/>
            <person name="Stefanova K."/>
            <person name="Durmic Z."/>
            <person name="Nichols P."/>
            <person name="Revell C."/>
            <person name="Isobe S.N."/>
            <person name="Edwards D."/>
            <person name="Erskine W."/>
        </authorList>
    </citation>
    <scope>NUCLEOTIDE SEQUENCE [LARGE SCALE GENOMIC DNA]</scope>
    <source>
        <strain evidence="5">cv. Daliak</strain>
    </source>
</reference>
<evidence type="ECO:0000313" key="5">
    <source>
        <dbReference type="Proteomes" id="UP000242715"/>
    </source>
</evidence>
<dbReference type="InterPro" id="IPR010341">
    <property type="entry name" value="DUF936_pln"/>
</dbReference>
<gene>
    <name evidence="4" type="ORF">TSUD_193960</name>
</gene>
<feature type="compositionally biased region" description="Polar residues" evidence="1">
    <location>
        <begin position="178"/>
        <end position="188"/>
    </location>
</feature>
<evidence type="ECO:0000313" key="4">
    <source>
        <dbReference type="EMBL" id="GAU19059.1"/>
    </source>
</evidence>
<dbReference type="AlphaFoldDB" id="A0A2Z6LM23"/>
<keyword evidence="5" id="KW-1185">Reference proteome</keyword>
<dbReference type="InterPro" id="IPR012340">
    <property type="entry name" value="NA-bd_OB-fold"/>
</dbReference>
<feature type="compositionally biased region" description="Low complexity" evidence="1">
    <location>
        <begin position="292"/>
        <end position="305"/>
    </location>
</feature>
<dbReference type="EMBL" id="DF973192">
    <property type="protein sequence ID" value="GAU19059.1"/>
    <property type="molecule type" value="Genomic_DNA"/>
</dbReference>
<organism evidence="4 5">
    <name type="scientific">Trifolium subterraneum</name>
    <name type="common">Subterranean clover</name>
    <dbReference type="NCBI Taxonomy" id="3900"/>
    <lineage>
        <taxon>Eukaryota</taxon>
        <taxon>Viridiplantae</taxon>
        <taxon>Streptophyta</taxon>
        <taxon>Embryophyta</taxon>
        <taxon>Tracheophyta</taxon>
        <taxon>Spermatophyta</taxon>
        <taxon>Magnoliopsida</taxon>
        <taxon>eudicotyledons</taxon>
        <taxon>Gunneridae</taxon>
        <taxon>Pentapetalae</taxon>
        <taxon>rosids</taxon>
        <taxon>fabids</taxon>
        <taxon>Fabales</taxon>
        <taxon>Fabaceae</taxon>
        <taxon>Papilionoideae</taxon>
        <taxon>50 kb inversion clade</taxon>
        <taxon>NPAAA clade</taxon>
        <taxon>Hologalegina</taxon>
        <taxon>IRL clade</taxon>
        <taxon>Trifolieae</taxon>
        <taxon>Trifolium</taxon>
    </lineage>
</organism>
<dbReference type="PANTHER" id="PTHR31928">
    <property type="entry name" value="EXPRESSED PROTEIN"/>
    <property type="match status" value="1"/>
</dbReference>
<name>A0A2Z6LM23_TRISU</name>
<evidence type="ECO:0000256" key="1">
    <source>
        <dbReference type="SAM" id="MobiDB-lite"/>
    </source>
</evidence>
<dbReference type="OrthoDB" id="1918502at2759"/>
<feature type="compositionally biased region" description="Low complexity" evidence="1">
    <location>
        <begin position="142"/>
        <end position="157"/>
    </location>
</feature>
<accession>A0A2Z6LM23</accession>
<evidence type="ECO:0000259" key="3">
    <source>
        <dbReference type="Pfam" id="PF21647"/>
    </source>
</evidence>
<sequence>MASLTPGLILKLLQAMNTDTRVTGDHRSPLLQLIGIVPALAGSDLFSNQGFYLNLSDSLNSTYVLLSHPDTDLILNNRLQLGQFIYVDRFHFNSPLPIVTNIRPLPTRHPFVGTPEPLVARISSTSLSAERDPSPAGKGKRSSSPVPSKCVVPSLVSAKDENRRVSREAAIIVPSRYRQPSPTARKQPSPNPRRASISPGRRLSGGIKFSQAVGDASGRKKMVAGIPKISDALMGSAKTARKNWDEQNVEGETKEKSVAASKIRVDSQSNIKTQVAMSRRLSDVKSQKSDNNDSSSVDENSVVSSPQRSLEPEKSKFVGLGITIHEKKWTDGSVPLDAVSANLSKLGKEAMQRKALASAAAAAALEEANATECIIRNLSMFSDLCSVSKAKNPLPTIDKFFIIYEEVLRSIAMAQSIANSHNFATSDDNNQTEQSKSLSLWVEAALATDLQIVSLLTETGTDTPSALQKSLSKRHSISTLNSHLNVLSSPQSSQSGSGVWTRGNGMKETLELGTNLLSEMQMWFLRFVEESLEAGFKVFGESAGGGKKTLPLDGGSIAIVLSHLKRVNAWLDRVVSKGNHSLTDKIEKLKRKIYGFVIQHVGSTFDNSASPASS</sequence>
<dbReference type="Pfam" id="PF06075">
    <property type="entry name" value="DUF936"/>
    <property type="match status" value="1"/>
</dbReference>